<dbReference type="eggNOG" id="ENOG502TMPA">
    <property type="taxonomic scope" value="Eukaryota"/>
</dbReference>
<name>F0V9H0_NEOCL</name>
<dbReference type="OMA" id="YPRMACT"/>
<protein>
    <recommendedName>
        <fullName evidence="1">Protein kinase domain-containing protein</fullName>
    </recommendedName>
</protein>
<evidence type="ECO:0000313" key="4">
    <source>
        <dbReference type="Proteomes" id="UP000007494"/>
    </source>
</evidence>
<proteinExistence type="predicted"/>
<dbReference type="EMBL" id="LN714477">
    <property type="protein sequence ID" value="CEL65003.1"/>
    <property type="molecule type" value="Genomic_DNA"/>
</dbReference>
<accession>F0V9H0</accession>
<dbReference type="PROSITE" id="PS50011">
    <property type="entry name" value="PROTEIN_KINASE_DOM"/>
    <property type="match status" value="1"/>
</dbReference>
<evidence type="ECO:0000259" key="1">
    <source>
        <dbReference type="PROSITE" id="PS50011"/>
    </source>
</evidence>
<evidence type="ECO:0000313" key="3">
    <source>
        <dbReference type="EMBL" id="CEL65003.1"/>
    </source>
</evidence>
<dbReference type="Pfam" id="PF14531">
    <property type="entry name" value="Kinase-like"/>
    <property type="match status" value="1"/>
</dbReference>
<dbReference type="Gene3D" id="1.10.510.10">
    <property type="entry name" value="Transferase(Phosphotransferase) domain 1"/>
    <property type="match status" value="1"/>
</dbReference>
<dbReference type="InterPro" id="IPR000719">
    <property type="entry name" value="Prot_kinase_dom"/>
</dbReference>
<evidence type="ECO:0000313" key="2">
    <source>
        <dbReference type="EMBL" id="CBZ50395.1"/>
    </source>
</evidence>
<dbReference type="InterPro" id="IPR027916">
    <property type="entry name" value="Kinase-like_dom_ROP"/>
</dbReference>
<dbReference type="RefSeq" id="XP_003880429.1">
    <property type="nucleotide sequence ID" value="XM_003880380.1"/>
</dbReference>
<dbReference type="SUPFAM" id="SSF56112">
    <property type="entry name" value="Protein kinase-like (PK-like)"/>
    <property type="match status" value="1"/>
</dbReference>
<dbReference type="Proteomes" id="UP000007494">
    <property type="component" value="Chromosome III"/>
</dbReference>
<keyword evidence="4" id="KW-1185">Reference proteome</keyword>
<dbReference type="InParanoid" id="F0V9H0"/>
<dbReference type="EMBL" id="FR823383">
    <property type="protein sequence ID" value="CBZ50395.1"/>
    <property type="molecule type" value="Genomic_DNA"/>
</dbReference>
<organism evidence="2 4">
    <name type="scientific">Neospora caninum (strain Liverpool)</name>
    <dbReference type="NCBI Taxonomy" id="572307"/>
    <lineage>
        <taxon>Eukaryota</taxon>
        <taxon>Sar</taxon>
        <taxon>Alveolata</taxon>
        <taxon>Apicomplexa</taxon>
        <taxon>Conoidasida</taxon>
        <taxon>Coccidia</taxon>
        <taxon>Eucoccidiorida</taxon>
        <taxon>Eimeriorina</taxon>
        <taxon>Sarcocystidae</taxon>
        <taxon>Neospora</taxon>
    </lineage>
</organism>
<reference evidence="4" key="3">
    <citation type="journal article" date="2012" name="PLoS Pathog.">
        <title>Comparative genomics of the apicomplexan parasites Toxoplasma gondii and Neospora caninum: Coccidia differing in host range and transmission strategy.</title>
        <authorList>
            <person name="Reid A.J."/>
            <person name="Vermont S.J."/>
            <person name="Cotton J.A."/>
            <person name="Harris D."/>
            <person name="Hill-Cawthorne G.A."/>
            <person name="Konen-Waisman S."/>
            <person name="Latham S.M."/>
            <person name="Mourier T."/>
            <person name="Norton R."/>
            <person name="Quail M.A."/>
            <person name="Sanders M."/>
            <person name="Shanmugam D."/>
            <person name="Sohal A."/>
            <person name="Wasmuth J.D."/>
            <person name="Brunk B."/>
            <person name="Grigg M.E."/>
            <person name="Howard J.C."/>
            <person name="Parkinson J."/>
            <person name="Roos D.S."/>
            <person name="Trees A.J."/>
            <person name="Berriman M."/>
            <person name="Pain A."/>
            <person name="Wastling J.M."/>
        </authorList>
    </citation>
    <scope>NUCLEOTIDE SEQUENCE [LARGE SCALE GENOMIC DNA]</scope>
    <source>
        <strain evidence="4">Liverpool</strain>
    </source>
</reference>
<dbReference type="GO" id="GO:0005524">
    <property type="term" value="F:ATP binding"/>
    <property type="evidence" value="ECO:0007669"/>
    <property type="project" value="InterPro"/>
</dbReference>
<dbReference type="VEuPathDB" id="ToxoDB:NCLIV_008640"/>
<sequence>MAKSRLKRLFRATPGTARCLSILPPWPARCGSCRTLREDGEETQKDRHPGALREDIDRETALDALPIPFDEQQGWDELAAAATEADASVFTMSYASRQVIGSLHRQLPCQFVFECHPWRPGSLRPSRLWFRRGNVLGLGTKSVYFELGPVHGIDYPYAAKVFLISSSVIDVNKAFNDPSYVGHARRMVDKEVARRLKHEFSIRRLTAQDDPLSLMAKQGLLVPLCWGYVTGISAEMLRVGPSLISTRFFVIYPRMACTIEELPFLSLGMSAKLVLTEQCLDLVTKFHGSGCIHRNLSLDSFMLDFKGHVYLRSIRRAGRYTGRPEEFVVPENPLYLDPDTAISLIRHPEGQIISTPIRDSWALGVTLFLLWYDRLPYNMSEFEFGDPERKVRSLALLPFLGHQLNNTIQDCRTIVPDAVKDILSCLLRLQGVQRRTPEEVWRTSTLIKYVRANADSVHGLPRTTPASCSFPALDLFLFQKC</sequence>
<reference evidence="3" key="4">
    <citation type="journal article" date="2015" name="PLoS ONE">
        <title>Comprehensive Evaluation of Toxoplasma gondii VEG and Neospora caninum LIV Genomes with Tachyzoite Stage Transcriptome and Proteome Defines Novel Transcript Features.</title>
        <authorList>
            <person name="Ramaprasad A."/>
            <person name="Mourier T."/>
            <person name="Naeem R."/>
            <person name="Malas T.B."/>
            <person name="Moussa E."/>
            <person name="Panigrahi A."/>
            <person name="Vermont S.J."/>
            <person name="Otto T.D."/>
            <person name="Wastling J."/>
            <person name="Pain A."/>
        </authorList>
    </citation>
    <scope>NUCLEOTIDE SEQUENCE</scope>
    <source>
        <strain evidence="3">Liverpool</strain>
    </source>
</reference>
<dbReference type="AlphaFoldDB" id="F0V9H0"/>
<reference evidence="2" key="2">
    <citation type="submission" date="2011-03" db="EMBL/GenBank/DDBJ databases">
        <title>Comparative genomics and transcriptomics of Neospora caninum and Toxoplasma gondii.</title>
        <authorList>
            <person name="Reid A.J."/>
            <person name="Sohal A."/>
            <person name="Harris D."/>
            <person name="Quail M."/>
            <person name="Sanders M."/>
            <person name="Berriman M."/>
            <person name="Wastling J.M."/>
            <person name="Pain A."/>
        </authorList>
    </citation>
    <scope>NUCLEOTIDE SEQUENCE</scope>
    <source>
        <strain evidence="2">Liverpool</strain>
    </source>
</reference>
<dbReference type="InterPro" id="IPR011009">
    <property type="entry name" value="Kinase-like_dom_sf"/>
</dbReference>
<gene>
    <name evidence="3" type="ORF">BN1204_008640</name>
    <name evidence="2" type="ORF">NCLIV_008640</name>
</gene>
<dbReference type="OrthoDB" id="68483at2759"/>
<dbReference type="GeneID" id="13441421"/>
<dbReference type="GO" id="GO:0004672">
    <property type="term" value="F:protein kinase activity"/>
    <property type="evidence" value="ECO:0007669"/>
    <property type="project" value="InterPro"/>
</dbReference>
<feature type="domain" description="Protein kinase" evidence="1">
    <location>
        <begin position="130"/>
        <end position="446"/>
    </location>
</feature>
<reference evidence="2" key="1">
    <citation type="submission" date="2011-02" db="EMBL/GenBank/DDBJ databases">
        <authorList>
            <person name="Aslett M."/>
        </authorList>
    </citation>
    <scope>NUCLEOTIDE SEQUENCE</scope>
    <source>
        <strain evidence="2">Liverpool</strain>
    </source>
</reference>